<dbReference type="InterPro" id="IPR050266">
    <property type="entry name" value="AB_hydrolase_sf"/>
</dbReference>
<organism evidence="3 4">
    <name type="scientific">Trichlorobacter ammonificans</name>
    <dbReference type="NCBI Taxonomy" id="2916410"/>
    <lineage>
        <taxon>Bacteria</taxon>
        <taxon>Pseudomonadati</taxon>
        <taxon>Thermodesulfobacteriota</taxon>
        <taxon>Desulfuromonadia</taxon>
        <taxon>Geobacterales</taxon>
        <taxon>Geobacteraceae</taxon>
        <taxon>Trichlorobacter</taxon>
    </lineage>
</organism>
<keyword evidence="1" id="KW-0378">Hydrolase</keyword>
<dbReference type="PRINTS" id="PR00111">
    <property type="entry name" value="ABHYDROLASE"/>
</dbReference>
<dbReference type="PANTHER" id="PTHR43798">
    <property type="entry name" value="MONOACYLGLYCEROL LIPASE"/>
    <property type="match status" value="1"/>
</dbReference>
<dbReference type="Proteomes" id="UP001295463">
    <property type="component" value="Chromosome"/>
</dbReference>
<dbReference type="PANTHER" id="PTHR43798:SF31">
    <property type="entry name" value="AB HYDROLASE SUPERFAMILY PROTEIN YCLE"/>
    <property type="match status" value="1"/>
</dbReference>
<dbReference type="InterPro" id="IPR000073">
    <property type="entry name" value="AB_hydrolase_1"/>
</dbReference>
<proteinExistence type="predicted"/>
<dbReference type="Gene3D" id="3.40.50.1820">
    <property type="entry name" value="alpha/beta hydrolase"/>
    <property type="match status" value="1"/>
</dbReference>
<dbReference type="RefSeq" id="WP_305731373.1">
    <property type="nucleotide sequence ID" value="NZ_OW150024.1"/>
</dbReference>
<reference evidence="3 4" key="1">
    <citation type="submission" date="2022-03" db="EMBL/GenBank/DDBJ databases">
        <authorList>
            <person name="Koch H."/>
        </authorList>
    </citation>
    <scope>NUCLEOTIDE SEQUENCE [LARGE SCALE GENOMIC DNA]</scope>
    <source>
        <strain evidence="3 4">G1</strain>
    </source>
</reference>
<feature type="domain" description="AB hydrolase-1" evidence="2">
    <location>
        <begin position="22"/>
        <end position="252"/>
    </location>
</feature>
<name>A0ABM9D7R7_9BACT</name>
<protein>
    <submittedName>
        <fullName evidence="3">Pimeloyl-ACP methyl ester carboxylesterase</fullName>
    </submittedName>
</protein>
<evidence type="ECO:0000259" key="2">
    <source>
        <dbReference type="Pfam" id="PF00561"/>
    </source>
</evidence>
<gene>
    <name evidence="3" type="ORF">GEAMG1_0625</name>
</gene>
<dbReference type="EMBL" id="OW150024">
    <property type="protein sequence ID" value="CAH2030437.1"/>
    <property type="molecule type" value="Genomic_DNA"/>
</dbReference>
<evidence type="ECO:0000256" key="1">
    <source>
        <dbReference type="ARBA" id="ARBA00022801"/>
    </source>
</evidence>
<evidence type="ECO:0000313" key="3">
    <source>
        <dbReference type="EMBL" id="CAH2030437.1"/>
    </source>
</evidence>
<accession>A0ABM9D7R7</accession>
<evidence type="ECO:0000313" key="4">
    <source>
        <dbReference type="Proteomes" id="UP001295463"/>
    </source>
</evidence>
<sequence>MPTRSALIGGSTLVWDDVGSGPCVLLIHGFPLCRLLWRPQISALTAAGYRVIAPDLRGFGDSDASSAVAAVDRYADDLIELLDHLAVDHVVGVGMSMGGYVLFNLLERFSRRLSAAVFAVTRSLPDDEAGRQRRRQLVQEAQHQGPQAVADPFLDLLLPPELRNSRPRLAEEVYGWMVRTSTAGLTAGLLAMAARSDATPLLATVTMPTLVIGAAEDRAIPPEHSRMIASGITNSRLVVIPEAGHLVNLERPLEFNRALLEFLRDTAPTPLNTDTVLCSC</sequence>
<dbReference type="InterPro" id="IPR029058">
    <property type="entry name" value="AB_hydrolase_fold"/>
</dbReference>
<dbReference type="PRINTS" id="PR00412">
    <property type="entry name" value="EPOXHYDRLASE"/>
</dbReference>
<dbReference type="InterPro" id="IPR000639">
    <property type="entry name" value="Epox_hydrolase-like"/>
</dbReference>
<dbReference type="Pfam" id="PF00561">
    <property type="entry name" value="Abhydrolase_1"/>
    <property type="match status" value="1"/>
</dbReference>
<keyword evidence="4" id="KW-1185">Reference proteome</keyword>
<dbReference type="SUPFAM" id="SSF53474">
    <property type="entry name" value="alpha/beta-Hydrolases"/>
    <property type="match status" value="1"/>
</dbReference>